<feature type="non-terminal residue" evidence="2">
    <location>
        <position position="102"/>
    </location>
</feature>
<dbReference type="EMBL" id="KV449642">
    <property type="protein sequence ID" value="OAX31041.1"/>
    <property type="molecule type" value="Genomic_DNA"/>
</dbReference>
<keyword evidence="3" id="KW-1185">Reference proteome</keyword>
<evidence type="ECO:0000313" key="2">
    <source>
        <dbReference type="EMBL" id="OAX31041.1"/>
    </source>
</evidence>
<dbReference type="Proteomes" id="UP000092154">
    <property type="component" value="Unassembled WGS sequence"/>
</dbReference>
<proteinExistence type="predicted"/>
<keyword evidence="1" id="KW-0812">Transmembrane</keyword>
<accession>A0A1B7MEM2</accession>
<dbReference type="OrthoDB" id="2679354at2759"/>
<organism evidence="2 3">
    <name type="scientific">Rhizopogon vinicolor AM-OR11-026</name>
    <dbReference type="NCBI Taxonomy" id="1314800"/>
    <lineage>
        <taxon>Eukaryota</taxon>
        <taxon>Fungi</taxon>
        <taxon>Dikarya</taxon>
        <taxon>Basidiomycota</taxon>
        <taxon>Agaricomycotina</taxon>
        <taxon>Agaricomycetes</taxon>
        <taxon>Agaricomycetidae</taxon>
        <taxon>Boletales</taxon>
        <taxon>Suillineae</taxon>
        <taxon>Rhizopogonaceae</taxon>
        <taxon>Rhizopogon</taxon>
    </lineage>
</organism>
<dbReference type="AlphaFoldDB" id="A0A1B7MEM2"/>
<keyword evidence="1" id="KW-0472">Membrane</keyword>
<reference evidence="2 3" key="1">
    <citation type="submission" date="2016-06" db="EMBL/GenBank/DDBJ databases">
        <title>Comparative genomics of the ectomycorrhizal sister species Rhizopogon vinicolor and Rhizopogon vesiculosus (Basidiomycota: Boletales) reveals a divergence of the mating type B locus.</title>
        <authorList>
            <consortium name="DOE Joint Genome Institute"/>
            <person name="Mujic A.B."/>
            <person name="Kuo A."/>
            <person name="Tritt A."/>
            <person name="Lipzen A."/>
            <person name="Chen C."/>
            <person name="Johnson J."/>
            <person name="Sharma A."/>
            <person name="Barry K."/>
            <person name="Grigoriev I.V."/>
            <person name="Spatafora J.W."/>
        </authorList>
    </citation>
    <scope>NUCLEOTIDE SEQUENCE [LARGE SCALE GENOMIC DNA]</scope>
    <source>
        <strain evidence="2 3">AM-OR11-026</strain>
    </source>
</reference>
<evidence type="ECO:0000256" key="1">
    <source>
        <dbReference type="SAM" id="Phobius"/>
    </source>
</evidence>
<sequence length="102" mass="11534">MGHSFNRYYARTPVTLQQSLSHLLAIMKGFLSFVLVAMAFLKMTAAAPAVLERSSDVDKRTDHLVAEGFSETEDVEKRFVNTIYNASEDDTEDVEKRNFIIS</sequence>
<dbReference type="InParanoid" id="A0A1B7MEM2"/>
<name>A0A1B7MEM2_9AGAM</name>
<evidence type="ECO:0000313" key="3">
    <source>
        <dbReference type="Proteomes" id="UP000092154"/>
    </source>
</evidence>
<feature type="transmembrane region" description="Helical" evidence="1">
    <location>
        <begin position="20"/>
        <end position="41"/>
    </location>
</feature>
<protein>
    <submittedName>
        <fullName evidence="2">Uncharacterized protein</fullName>
    </submittedName>
</protein>
<gene>
    <name evidence="2" type="ORF">K503DRAFT_777866</name>
</gene>
<keyword evidence="1" id="KW-1133">Transmembrane helix</keyword>